<comment type="caution">
    <text evidence="2">The sequence shown here is derived from an EMBL/GenBank/DDBJ whole genome shotgun (WGS) entry which is preliminary data.</text>
</comment>
<name>X0YKS2_9ZZZZ</name>
<accession>X0YKS2</accession>
<reference evidence="2" key="1">
    <citation type="journal article" date="2014" name="Front. Microbiol.">
        <title>High frequency of phylogenetically diverse reductive dehalogenase-homologous genes in deep subseafloor sedimentary metagenomes.</title>
        <authorList>
            <person name="Kawai M."/>
            <person name="Futagami T."/>
            <person name="Toyoda A."/>
            <person name="Takaki Y."/>
            <person name="Nishi S."/>
            <person name="Hori S."/>
            <person name="Arai W."/>
            <person name="Tsubouchi T."/>
            <person name="Morono Y."/>
            <person name="Uchiyama I."/>
            <person name="Ito T."/>
            <person name="Fujiyama A."/>
            <person name="Inagaki F."/>
            <person name="Takami H."/>
        </authorList>
    </citation>
    <scope>NUCLEOTIDE SEQUENCE</scope>
    <source>
        <strain evidence="2">Expedition CK06-06</strain>
    </source>
</reference>
<evidence type="ECO:0000313" key="2">
    <source>
        <dbReference type="EMBL" id="GAG49153.1"/>
    </source>
</evidence>
<organism evidence="2">
    <name type="scientific">marine sediment metagenome</name>
    <dbReference type="NCBI Taxonomy" id="412755"/>
    <lineage>
        <taxon>unclassified sequences</taxon>
        <taxon>metagenomes</taxon>
        <taxon>ecological metagenomes</taxon>
    </lineage>
</organism>
<feature type="non-terminal residue" evidence="2">
    <location>
        <position position="238"/>
    </location>
</feature>
<gene>
    <name evidence="2" type="ORF">S01H1_75403</name>
</gene>
<sequence>ALTKKLKSFIRNLIAGVSILDVVIRDAFGLFVRSFKKITPSGDNIIIVGADTFNKGSEAMLFVVIDEMKKRFSSKSIFLFSAYEFYGRKHKKNNFTFKVLPWELATKIKALNIWGRLLIRNGIRGVAEKKVRAVLKKSFCIIDISGYQLSSLTGDMAALDYLLGIMVAQRYSIPYFILPQSVGPFDFKLKYKWFLSPMMRLYLKYPLKIYIRERAGIKYLKKYKQNHIKQSSDIVLQK</sequence>
<evidence type="ECO:0000259" key="1">
    <source>
        <dbReference type="Pfam" id="PF04230"/>
    </source>
</evidence>
<dbReference type="InterPro" id="IPR007345">
    <property type="entry name" value="Polysacch_pyruvyl_Trfase"/>
</dbReference>
<proteinExistence type="predicted"/>
<dbReference type="Pfam" id="PF04230">
    <property type="entry name" value="PS_pyruv_trans"/>
    <property type="match status" value="1"/>
</dbReference>
<protein>
    <recommendedName>
        <fullName evidence="1">Polysaccharide pyruvyl transferase domain-containing protein</fullName>
    </recommendedName>
</protein>
<feature type="domain" description="Polysaccharide pyruvyl transferase" evidence="1">
    <location>
        <begin position="54"/>
        <end position="236"/>
    </location>
</feature>
<dbReference type="EMBL" id="BARS01050516">
    <property type="protein sequence ID" value="GAG49153.1"/>
    <property type="molecule type" value="Genomic_DNA"/>
</dbReference>
<dbReference type="AlphaFoldDB" id="X0YKS2"/>
<feature type="non-terminal residue" evidence="2">
    <location>
        <position position="1"/>
    </location>
</feature>